<dbReference type="AlphaFoldDB" id="A0AAV2IHB1"/>
<proteinExistence type="predicted"/>
<accession>A0AAV2IHB1</accession>
<name>A0AAV2IHB1_LYMST</name>
<keyword evidence="2" id="KW-1185">Reference proteome</keyword>
<evidence type="ECO:0000313" key="1">
    <source>
        <dbReference type="EMBL" id="CAL1545589.1"/>
    </source>
</evidence>
<organism evidence="1 2">
    <name type="scientific">Lymnaea stagnalis</name>
    <name type="common">Great pond snail</name>
    <name type="synonym">Helix stagnalis</name>
    <dbReference type="NCBI Taxonomy" id="6523"/>
    <lineage>
        <taxon>Eukaryota</taxon>
        <taxon>Metazoa</taxon>
        <taxon>Spiralia</taxon>
        <taxon>Lophotrochozoa</taxon>
        <taxon>Mollusca</taxon>
        <taxon>Gastropoda</taxon>
        <taxon>Heterobranchia</taxon>
        <taxon>Euthyneura</taxon>
        <taxon>Panpulmonata</taxon>
        <taxon>Hygrophila</taxon>
        <taxon>Lymnaeoidea</taxon>
        <taxon>Lymnaeidae</taxon>
        <taxon>Lymnaea</taxon>
    </lineage>
</organism>
<feature type="non-terminal residue" evidence="1">
    <location>
        <position position="94"/>
    </location>
</feature>
<reference evidence="1 2" key="1">
    <citation type="submission" date="2024-04" db="EMBL/GenBank/DDBJ databases">
        <authorList>
            <consortium name="Genoscope - CEA"/>
            <person name="William W."/>
        </authorList>
    </citation>
    <scope>NUCLEOTIDE SEQUENCE [LARGE SCALE GENOMIC DNA]</scope>
</reference>
<dbReference type="SUPFAM" id="SSF52047">
    <property type="entry name" value="RNI-like"/>
    <property type="match status" value="1"/>
</dbReference>
<dbReference type="EMBL" id="CAXITT010000724">
    <property type="protein sequence ID" value="CAL1545589.1"/>
    <property type="molecule type" value="Genomic_DNA"/>
</dbReference>
<protein>
    <submittedName>
        <fullName evidence="1">Uncharacterized protein</fullName>
    </submittedName>
</protein>
<gene>
    <name evidence="1" type="ORF">GSLYS_00019057001</name>
</gene>
<evidence type="ECO:0000313" key="2">
    <source>
        <dbReference type="Proteomes" id="UP001497497"/>
    </source>
</evidence>
<dbReference type="Proteomes" id="UP001497497">
    <property type="component" value="Unassembled WGS sequence"/>
</dbReference>
<sequence length="94" mass="10878">MGIRVIDDPRGLAELMKQWRHSLVEIVLSYSSFSLEDLTEAMTCLIQEENLVLERIELENLAVELPLIKTISWNCPNLRTINLQKCLSLPKKLR</sequence>
<comment type="caution">
    <text evidence="1">The sequence shown here is derived from an EMBL/GenBank/DDBJ whole genome shotgun (WGS) entry which is preliminary data.</text>
</comment>